<name>A0AAJ1TI34_9BACL</name>
<reference evidence="3 4" key="1">
    <citation type="submission" date="2023-07" db="EMBL/GenBank/DDBJ databases">
        <title>Genomic Encyclopedia of Type Strains, Phase IV (KMG-IV): sequencing the most valuable type-strain genomes for metagenomic binning, comparative biology and taxonomic classification.</title>
        <authorList>
            <person name="Goeker M."/>
        </authorList>
    </citation>
    <scope>NUCLEOTIDE SEQUENCE [LARGE SCALE GENOMIC DNA]</scope>
    <source>
        <strain evidence="3 4">DSM 46876</strain>
    </source>
</reference>
<dbReference type="PANTHER" id="PTHR42852">
    <property type="entry name" value="THIOL:DISULFIDE INTERCHANGE PROTEIN DSBE"/>
    <property type="match status" value="1"/>
</dbReference>
<evidence type="ECO:0000259" key="2">
    <source>
        <dbReference type="PROSITE" id="PS51352"/>
    </source>
</evidence>
<dbReference type="RefSeq" id="WP_307250741.1">
    <property type="nucleotide sequence ID" value="NZ_JAUSUV010000002.1"/>
</dbReference>
<keyword evidence="3" id="KW-0413">Isomerase</keyword>
<dbReference type="AlphaFoldDB" id="A0AAJ1TI34"/>
<comment type="caution">
    <text evidence="3">The sequence shown here is derived from an EMBL/GenBank/DDBJ whole genome shotgun (WGS) entry which is preliminary data.</text>
</comment>
<evidence type="ECO:0000313" key="3">
    <source>
        <dbReference type="EMBL" id="MDQ0416359.1"/>
    </source>
</evidence>
<gene>
    <name evidence="3" type="ORF">J2Z48_000523</name>
</gene>
<proteinExistence type="predicted"/>
<dbReference type="EMBL" id="JAUSUV010000002">
    <property type="protein sequence ID" value="MDQ0416359.1"/>
    <property type="molecule type" value="Genomic_DNA"/>
</dbReference>
<sequence>MEKRNRFILVLIALAIVGTLVYNFAVSKEPSSPTTHKKALCEGTVGIKPGDCAPNFITQSLTGEKKELYETNGKPTYINFWASWCGPCKNEAPEIQKMYLKHKDDVNFVLLNVTSGDDIEDIQGFVLDYKLTMPIYLDQPKPKTKGIAEQYQVSGIPTQVLVDEKGKILYYQPGPIDEKKFARLKKQYLN</sequence>
<dbReference type="GO" id="GO:0016853">
    <property type="term" value="F:isomerase activity"/>
    <property type="evidence" value="ECO:0007669"/>
    <property type="project" value="UniProtKB-KW"/>
</dbReference>
<organism evidence="3 4">
    <name type="scientific">Croceifilum oryzae</name>
    <dbReference type="NCBI Taxonomy" id="1553429"/>
    <lineage>
        <taxon>Bacteria</taxon>
        <taxon>Bacillati</taxon>
        <taxon>Bacillota</taxon>
        <taxon>Bacilli</taxon>
        <taxon>Bacillales</taxon>
        <taxon>Thermoactinomycetaceae</taxon>
        <taxon>Croceifilum</taxon>
    </lineage>
</organism>
<dbReference type="PANTHER" id="PTHR42852:SF17">
    <property type="entry name" value="THIOREDOXIN-LIKE PROTEIN HI_1115"/>
    <property type="match status" value="1"/>
</dbReference>
<dbReference type="GO" id="GO:0016491">
    <property type="term" value="F:oxidoreductase activity"/>
    <property type="evidence" value="ECO:0007669"/>
    <property type="project" value="InterPro"/>
</dbReference>
<dbReference type="PROSITE" id="PS51352">
    <property type="entry name" value="THIOREDOXIN_2"/>
    <property type="match status" value="1"/>
</dbReference>
<dbReference type="InterPro" id="IPR000866">
    <property type="entry name" value="AhpC/TSA"/>
</dbReference>
<dbReference type="Proteomes" id="UP001238450">
    <property type="component" value="Unassembled WGS sequence"/>
</dbReference>
<evidence type="ECO:0000313" key="4">
    <source>
        <dbReference type="Proteomes" id="UP001238450"/>
    </source>
</evidence>
<protein>
    <submittedName>
        <fullName evidence="3">Thiol-disulfide isomerase/thioredoxin</fullName>
    </submittedName>
</protein>
<dbReference type="InterPro" id="IPR036249">
    <property type="entry name" value="Thioredoxin-like_sf"/>
</dbReference>
<keyword evidence="1" id="KW-1015">Disulfide bond</keyword>
<accession>A0AAJ1TI34</accession>
<dbReference type="CDD" id="cd02966">
    <property type="entry name" value="TlpA_like_family"/>
    <property type="match status" value="1"/>
</dbReference>
<dbReference type="SUPFAM" id="SSF52833">
    <property type="entry name" value="Thioredoxin-like"/>
    <property type="match status" value="1"/>
</dbReference>
<keyword evidence="4" id="KW-1185">Reference proteome</keyword>
<dbReference type="GO" id="GO:0016209">
    <property type="term" value="F:antioxidant activity"/>
    <property type="evidence" value="ECO:0007669"/>
    <property type="project" value="InterPro"/>
</dbReference>
<dbReference type="InterPro" id="IPR013766">
    <property type="entry name" value="Thioredoxin_domain"/>
</dbReference>
<dbReference type="InterPro" id="IPR050553">
    <property type="entry name" value="Thioredoxin_ResA/DsbE_sf"/>
</dbReference>
<evidence type="ECO:0000256" key="1">
    <source>
        <dbReference type="ARBA" id="ARBA00023157"/>
    </source>
</evidence>
<dbReference type="Gene3D" id="3.40.30.10">
    <property type="entry name" value="Glutaredoxin"/>
    <property type="match status" value="1"/>
</dbReference>
<feature type="domain" description="Thioredoxin" evidence="2">
    <location>
        <begin position="47"/>
        <end position="190"/>
    </location>
</feature>
<dbReference type="Pfam" id="PF00578">
    <property type="entry name" value="AhpC-TSA"/>
    <property type="match status" value="1"/>
</dbReference>